<evidence type="ECO:0000256" key="1">
    <source>
        <dbReference type="SAM" id="Phobius"/>
    </source>
</evidence>
<evidence type="ECO:0000313" key="2">
    <source>
        <dbReference type="EMBL" id="TCW59685.1"/>
    </source>
</evidence>
<comment type="caution">
    <text evidence="2">The sequence shown here is derived from an EMBL/GenBank/DDBJ whole genome shotgun (WGS) entry which is preliminary data.</text>
</comment>
<protein>
    <submittedName>
        <fullName evidence="2">Uncharacterized protein</fullName>
    </submittedName>
</protein>
<dbReference type="EMBL" id="SMDG01000001">
    <property type="protein sequence ID" value="TCW59685.1"/>
    <property type="molecule type" value="Genomic_DNA"/>
</dbReference>
<dbReference type="AlphaFoldDB" id="A0A4R4BLR2"/>
<organism evidence="2 3">
    <name type="scientific">Bacillus thuringiensis</name>
    <dbReference type="NCBI Taxonomy" id="1428"/>
    <lineage>
        <taxon>Bacteria</taxon>
        <taxon>Bacillati</taxon>
        <taxon>Bacillota</taxon>
        <taxon>Bacilli</taxon>
        <taxon>Bacillales</taxon>
        <taxon>Bacillaceae</taxon>
        <taxon>Bacillus</taxon>
        <taxon>Bacillus cereus group</taxon>
    </lineage>
</organism>
<name>A0A4R4BLR2_BACTU</name>
<feature type="transmembrane region" description="Helical" evidence="1">
    <location>
        <begin position="6"/>
        <end position="27"/>
    </location>
</feature>
<accession>A0A4R4BLR2</accession>
<dbReference type="RefSeq" id="WP_131931448.1">
    <property type="nucleotide sequence ID" value="NZ_SMDF01000001.1"/>
</dbReference>
<feature type="transmembrane region" description="Helical" evidence="1">
    <location>
        <begin position="87"/>
        <end position="105"/>
    </location>
</feature>
<reference evidence="2 3" key="1">
    <citation type="submission" date="2019-03" db="EMBL/GenBank/DDBJ databases">
        <title>Above-ground endophytic microbial communities from plants in different locations in the United States.</title>
        <authorList>
            <person name="Frank C."/>
        </authorList>
    </citation>
    <scope>NUCLEOTIDE SEQUENCE [LARGE SCALE GENOMIC DNA]</scope>
    <source>
        <strain evidence="2 3">LP_2_YM</strain>
    </source>
</reference>
<keyword evidence="1" id="KW-1133">Transmembrane helix</keyword>
<proteinExistence type="predicted"/>
<keyword evidence="1" id="KW-0472">Membrane</keyword>
<sequence>MFSPKLVNTILAIMWASAITSLGISIYDLNTPRIIGNIGNLLIVVGITIVLRNGCTNRLAVMVFTVGPVFAALAAAIYMMHAEYYKVGAELVTFAMAFFYMKLFYVKNEE</sequence>
<feature type="transmembrane region" description="Helical" evidence="1">
    <location>
        <begin position="59"/>
        <end position="80"/>
    </location>
</feature>
<gene>
    <name evidence="2" type="ORF">EC910_101315</name>
</gene>
<evidence type="ECO:0000313" key="3">
    <source>
        <dbReference type="Proteomes" id="UP000295285"/>
    </source>
</evidence>
<keyword evidence="1" id="KW-0812">Transmembrane</keyword>
<feature type="transmembrane region" description="Helical" evidence="1">
    <location>
        <begin position="34"/>
        <end position="53"/>
    </location>
</feature>
<dbReference type="Proteomes" id="UP000295285">
    <property type="component" value="Unassembled WGS sequence"/>
</dbReference>